<sequence>MRPSLLIRGQWGLGDNIFARPIVRACVAKYDVWLETPWPELFEDLPIRFVAANRDLRTQMRNVARQSPARWSTPPNGIREIRLGYGHAELARGSIVAALERQVAAIGVPLSAPSWDLPDMGAPLVLADRPIALVRPVTVRSEWRNEARNPRPEYVAAIARELTATHHVVVVADLQDGREWLEGVLPPHNQAFLRGELVVRELLALVGAADVVVGGVGWIVPAAIALGRRAFVIHGGHGGHNARQIITDPRMNLSRIGFATPRELCKCTDKLHQCDKSIPDLAAQWAAFCSRVGLNSLTPAPSAA</sequence>
<comment type="caution">
    <text evidence="1">The sequence shown here is derived from an EMBL/GenBank/DDBJ whole genome shotgun (WGS) entry which is preliminary data.</text>
</comment>
<dbReference type="SUPFAM" id="SSF53756">
    <property type="entry name" value="UDP-Glycosyltransferase/glycogen phosphorylase"/>
    <property type="match status" value="1"/>
</dbReference>
<evidence type="ECO:0000313" key="1">
    <source>
        <dbReference type="EMBL" id="MET4721920.1"/>
    </source>
</evidence>
<organism evidence="1 2">
    <name type="scientific">Bradyrhizobium japonicum</name>
    <dbReference type="NCBI Taxonomy" id="375"/>
    <lineage>
        <taxon>Bacteria</taxon>
        <taxon>Pseudomonadati</taxon>
        <taxon>Pseudomonadota</taxon>
        <taxon>Alphaproteobacteria</taxon>
        <taxon>Hyphomicrobiales</taxon>
        <taxon>Nitrobacteraceae</taxon>
        <taxon>Bradyrhizobium</taxon>
    </lineage>
</organism>
<gene>
    <name evidence="1" type="ORF">ABIF63_006026</name>
</gene>
<dbReference type="Proteomes" id="UP001549291">
    <property type="component" value="Unassembled WGS sequence"/>
</dbReference>
<name>A0ABV2RZC2_BRAJP</name>
<proteinExistence type="predicted"/>
<dbReference type="EMBL" id="JBEPTQ010000002">
    <property type="protein sequence ID" value="MET4721920.1"/>
    <property type="molecule type" value="Genomic_DNA"/>
</dbReference>
<accession>A0ABV2RZC2</accession>
<dbReference type="RefSeq" id="WP_354270238.1">
    <property type="nucleotide sequence ID" value="NZ_JBEPTQ010000002.1"/>
</dbReference>
<evidence type="ECO:0008006" key="3">
    <source>
        <dbReference type="Google" id="ProtNLM"/>
    </source>
</evidence>
<dbReference type="Gene3D" id="3.40.50.2000">
    <property type="entry name" value="Glycogen Phosphorylase B"/>
    <property type="match status" value="1"/>
</dbReference>
<reference evidence="1 2" key="1">
    <citation type="submission" date="2024-06" db="EMBL/GenBank/DDBJ databases">
        <title>Genomic Encyclopedia of Type Strains, Phase V (KMG-V): Genome sequencing to study the core and pangenomes of soil and plant-associated prokaryotes.</title>
        <authorList>
            <person name="Whitman W."/>
        </authorList>
    </citation>
    <scope>NUCLEOTIDE SEQUENCE [LARGE SCALE GENOMIC DNA]</scope>
    <source>
        <strain evidence="1 2">USDA 160</strain>
    </source>
</reference>
<evidence type="ECO:0000313" key="2">
    <source>
        <dbReference type="Proteomes" id="UP001549291"/>
    </source>
</evidence>
<protein>
    <recommendedName>
        <fullName evidence="3">Glycosyltransferase family 9 protein</fullName>
    </recommendedName>
</protein>
<keyword evidence="2" id="KW-1185">Reference proteome</keyword>